<evidence type="ECO:0000259" key="1">
    <source>
        <dbReference type="Pfam" id="PF12728"/>
    </source>
</evidence>
<evidence type="ECO:0000313" key="5">
    <source>
        <dbReference type="Proteomes" id="UP000037962"/>
    </source>
</evidence>
<accession>A0A7V8LJE8</accession>
<gene>
    <name evidence="2" type="ORF">AN908_28125</name>
    <name evidence="3" type="ORF">AN912_30200</name>
</gene>
<sequence length="65" mass="7084">METLAALAPRGLFDREQAAEFLSTSARRVDELRRAGALRAVRDGREFKFTSAALAEYIDGLPASA</sequence>
<dbReference type="OrthoDB" id="4749113at2"/>
<dbReference type="EMBL" id="LJFS01000081">
    <property type="protein sequence ID" value="KPG20285.1"/>
    <property type="molecule type" value="Genomic_DNA"/>
</dbReference>
<dbReference type="Pfam" id="PF12728">
    <property type="entry name" value="HTH_17"/>
    <property type="match status" value="1"/>
</dbReference>
<protein>
    <recommendedName>
        <fullName evidence="1">Helix-turn-helix domain-containing protein</fullName>
    </recommendedName>
</protein>
<comment type="caution">
    <text evidence="2">The sequence shown here is derived from an EMBL/GenBank/DDBJ whole genome shotgun (WGS) entry which is preliminary data.</text>
</comment>
<organism evidence="2 4">
    <name type="scientific">Mycobacteroides immunogenum</name>
    <dbReference type="NCBI Taxonomy" id="83262"/>
    <lineage>
        <taxon>Bacteria</taxon>
        <taxon>Bacillati</taxon>
        <taxon>Actinomycetota</taxon>
        <taxon>Actinomycetes</taxon>
        <taxon>Mycobacteriales</taxon>
        <taxon>Mycobacteriaceae</taxon>
        <taxon>Mycobacteroides</taxon>
    </lineage>
</organism>
<proteinExistence type="predicted"/>
<dbReference type="RefSeq" id="WP_043080548.1">
    <property type="nucleotide sequence ID" value="NZ_CP011530.1"/>
</dbReference>
<dbReference type="Proteomes" id="UP000037962">
    <property type="component" value="Unassembled WGS sequence"/>
</dbReference>
<evidence type="ECO:0000313" key="2">
    <source>
        <dbReference type="EMBL" id="KPG02326.1"/>
    </source>
</evidence>
<dbReference type="Proteomes" id="UP000037843">
    <property type="component" value="Unassembled WGS sequence"/>
</dbReference>
<dbReference type="EMBL" id="LJFO01000033">
    <property type="protein sequence ID" value="KPG02326.1"/>
    <property type="molecule type" value="Genomic_DNA"/>
</dbReference>
<evidence type="ECO:0000313" key="4">
    <source>
        <dbReference type="Proteomes" id="UP000037843"/>
    </source>
</evidence>
<feature type="domain" description="Helix-turn-helix" evidence="1">
    <location>
        <begin position="14"/>
        <end position="59"/>
    </location>
</feature>
<name>A0A7V8LJE8_9MYCO</name>
<dbReference type="InterPro" id="IPR041657">
    <property type="entry name" value="HTH_17"/>
</dbReference>
<keyword evidence="5" id="KW-1185">Reference proteome</keyword>
<dbReference type="GeneID" id="45762649"/>
<dbReference type="AlphaFoldDB" id="A0A7V8LJE8"/>
<evidence type="ECO:0000313" key="3">
    <source>
        <dbReference type="EMBL" id="KPG20285.1"/>
    </source>
</evidence>
<dbReference type="KEGG" id="miz:BAB75_01860"/>
<reference evidence="4 5" key="1">
    <citation type="submission" date="2015-09" db="EMBL/GenBank/DDBJ databases">
        <title>Genome Sequences of Mycobacterium immunogenum Isolates, Recuperated from a Chloraminated Drinking Water Distribution System Simulator Subjected to Episodes of Nitrification.</title>
        <authorList>
            <person name="Gomez-Alvarez V."/>
            <person name="Revetta R.P."/>
        </authorList>
    </citation>
    <scope>NUCLEOTIDE SEQUENCE [LARGE SCALE GENOMIC DNA]</scope>
    <source>
        <strain evidence="2 4">H008</strain>
        <strain evidence="3 5">H076</strain>
    </source>
</reference>